<dbReference type="SUPFAM" id="SSF82861">
    <property type="entry name" value="Mechanosensitive channel protein MscS (YggB), transmembrane region"/>
    <property type="match status" value="1"/>
</dbReference>
<evidence type="ECO:0000256" key="3">
    <source>
        <dbReference type="ARBA" id="ARBA00022475"/>
    </source>
</evidence>
<dbReference type="Proteomes" id="UP000177870">
    <property type="component" value="Chromosome"/>
</dbReference>
<dbReference type="PROSITE" id="PS00889">
    <property type="entry name" value="CNMP_BINDING_2"/>
    <property type="match status" value="1"/>
</dbReference>
<keyword evidence="6 9" id="KW-0472">Membrane</keyword>
<dbReference type="PRINTS" id="PR00103">
    <property type="entry name" value="CAMPKINASE"/>
</dbReference>
<feature type="transmembrane region" description="Helical" evidence="9">
    <location>
        <begin position="99"/>
        <end position="117"/>
    </location>
</feature>
<dbReference type="InterPro" id="IPR006685">
    <property type="entry name" value="MscS_channel_2nd"/>
</dbReference>
<evidence type="ECO:0000313" key="12">
    <source>
        <dbReference type="Proteomes" id="UP000177870"/>
    </source>
</evidence>
<dbReference type="InterPro" id="IPR014710">
    <property type="entry name" value="RmlC-like_jellyroll"/>
</dbReference>
<dbReference type="SUPFAM" id="SSF51206">
    <property type="entry name" value="cAMP-binding domain-like"/>
    <property type="match status" value="1"/>
</dbReference>
<evidence type="ECO:0000256" key="7">
    <source>
        <dbReference type="SAM" id="Coils"/>
    </source>
</evidence>
<dbReference type="GO" id="GO:0055085">
    <property type="term" value="P:transmembrane transport"/>
    <property type="evidence" value="ECO:0007669"/>
    <property type="project" value="InterPro"/>
</dbReference>
<protein>
    <recommendedName>
        <fullName evidence="10">Cyclic nucleotide-binding domain-containing protein</fullName>
    </recommendedName>
</protein>
<gene>
    <name evidence="11" type="ORF">BJP34_14600</name>
</gene>
<feature type="region of interest" description="Disordered" evidence="8">
    <location>
        <begin position="302"/>
        <end position="326"/>
    </location>
</feature>
<dbReference type="InterPro" id="IPR011014">
    <property type="entry name" value="MscS_channel_TM-2"/>
</dbReference>
<evidence type="ECO:0000259" key="10">
    <source>
        <dbReference type="PROSITE" id="PS50042"/>
    </source>
</evidence>
<dbReference type="Gene3D" id="3.30.70.100">
    <property type="match status" value="1"/>
</dbReference>
<dbReference type="GO" id="GO:0005886">
    <property type="term" value="C:plasma membrane"/>
    <property type="evidence" value="ECO:0007669"/>
    <property type="project" value="UniProtKB-SubCell"/>
</dbReference>
<sequence>MTWIITQIQKLWNAISKVFTAKLFEFGDQAFSLSFLGKFLFLCIIAIIISRTIKTLIKHWLLSRFRMDRGTREALASIIGYILTILGFLIVLQTSGINLSSLAIFAGALGIGFGIGLQDLASNFISGLTILLDQPIKVGDYIEIDNLSGTVEKISIRSTVIRTIHNVCVIIPNNSFVQNNVINWSYQDPTSRLQIPINFPDEMEPLVITEVLLAAARQEPRVLSSPSPQVWFKGYGEEGMDFELLVWINQPAEIQAIKSALYYLIDTEMRSRHIEPGHPERNLRIHNPEALVSLFRQLQTPGVTNGSSSIHNQSATDKPKPESESPKTWMLADLLRQVSYFENCSDLELRHIIEEGYRKTLPADETICRENDPGDSFYIILSGTVEVFVESIGKRVATRKSGEFIGEMSLLMGTPRTATLRTLEETMLFVVDRDNLQSLLAKHEELADRISEELSKRQETLERLGITVSSTEEDETPFAEIRKRIQSIFGI</sequence>
<keyword evidence="3" id="KW-1003">Cell membrane</keyword>
<evidence type="ECO:0000256" key="8">
    <source>
        <dbReference type="SAM" id="MobiDB-lite"/>
    </source>
</evidence>
<dbReference type="InterPro" id="IPR052702">
    <property type="entry name" value="MscS-like_channel"/>
</dbReference>
<dbReference type="CDD" id="cd00038">
    <property type="entry name" value="CAP_ED"/>
    <property type="match status" value="1"/>
</dbReference>
<accession>A0A1D8TSA7</accession>
<dbReference type="SMART" id="SM00100">
    <property type="entry name" value="cNMP"/>
    <property type="match status" value="1"/>
</dbReference>
<name>A0A1D8TSA7_9CYAN</name>
<keyword evidence="5 9" id="KW-1133">Transmembrane helix</keyword>
<comment type="similarity">
    <text evidence="2">Belongs to the MscS (TC 1.A.23) family.</text>
</comment>
<evidence type="ECO:0000256" key="4">
    <source>
        <dbReference type="ARBA" id="ARBA00022692"/>
    </source>
</evidence>
<organism evidence="11 12">
    <name type="scientific">Moorena producens PAL-8-15-08-1</name>
    <dbReference type="NCBI Taxonomy" id="1458985"/>
    <lineage>
        <taxon>Bacteria</taxon>
        <taxon>Bacillati</taxon>
        <taxon>Cyanobacteriota</taxon>
        <taxon>Cyanophyceae</taxon>
        <taxon>Coleofasciculales</taxon>
        <taxon>Coleofasciculaceae</taxon>
        <taxon>Moorena</taxon>
    </lineage>
</organism>
<dbReference type="Pfam" id="PF21082">
    <property type="entry name" value="MS_channel_3rd"/>
    <property type="match status" value="1"/>
</dbReference>
<dbReference type="PANTHER" id="PTHR30347">
    <property type="entry name" value="POTASSIUM CHANNEL RELATED"/>
    <property type="match status" value="1"/>
</dbReference>
<feature type="compositionally biased region" description="Polar residues" evidence="8">
    <location>
        <begin position="302"/>
        <end position="316"/>
    </location>
</feature>
<dbReference type="Gene3D" id="2.30.30.60">
    <property type="match status" value="1"/>
</dbReference>
<dbReference type="InterPro" id="IPR023408">
    <property type="entry name" value="MscS_beta-dom_sf"/>
</dbReference>
<evidence type="ECO:0000256" key="2">
    <source>
        <dbReference type="ARBA" id="ARBA00008017"/>
    </source>
</evidence>
<evidence type="ECO:0000256" key="1">
    <source>
        <dbReference type="ARBA" id="ARBA00004651"/>
    </source>
</evidence>
<evidence type="ECO:0000256" key="9">
    <source>
        <dbReference type="SAM" id="Phobius"/>
    </source>
</evidence>
<reference evidence="12" key="1">
    <citation type="submission" date="2016-10" db="EMBL/GenBank/DDBJ databases">
        <title>Comparative genomics uncovers the prolific and rare metabolic potential of the cyanobacterial genus Moorea.</title>
        <authorList>
            <person name="Leao T."/>
            <person name="Castelao G."/>
            <person name="Korobeynikov A."/>
            <person name="Monroe E.A."/>
            <person name="Podell S."/>
            <person name="Glukhov E."/>
            <person name="Allen E."/>
            <person name="Gerwick W.H."/>
            <person name="Gerwick L."/>
        </authorList>
    </citation>
    <scope>NUCLEOTIDE SEQUENCE [LARGE SCALE GENOMIC DNA]</scope>
    <source>
        <strain evidence="12">PAL-8-15-08-1</strain>
    </source>
</reference>
<evidence type="ECO:0000256" key="5">
    <source>
        <dbReference type="ARBA" id="ARBA00022989"/>
    </source>
</evidence>
<dbReference type="InterPro" id="IPR000595">
    <property type="entry name" value="cNMP-bd_dom"/>
</dbReference>
<dbReference type="Pfam" id="PF00924">
    <property type="entry name" value="MS_channel_2nd"/>
    <property type="match status" value="1"/>
</dbReference>
<dbReference type="OrthoDB" id="9809206at2"/>
<evidence type="ECO:0000256" key="6">
    <source>
        <dbReference type="ARBA" id="ARBA00023136"/>
    </source>
</evidence>
<dbReference type="InterPro" id="IPR049278">
    <property type="entry name" value="MS_channel_C"/>
</dbReference>
<dbReference type="EMBL" id="CP017599">
    <property type="protein sequence ID" value="AOX00518.1"/>
    <property type="molecule type" value="Genomic_DNA"/>
</dbReference>
<dbReference type="SUPFAM" id="SSF82689">
    <property type="entry name" value="Mechanosensitive channel protein MscS (YggB), C-terminal domain"/>
    <property type="match status" value="1"/>
</dbReference>
<dbReference type="AlphaFoldDB" id="A0A1D8TSA7"/>
<dbReference type="InterPro" id="IPR011066">
    <property type="entry name" value="MscS_channel_C_sf"/>
</dbReference>
<comment type="subcellular location">
    <subcellularLocation>
        <location evidence="1">Cell membrane</location>
        <topology evidence="1">Multi-pass membrane protein</topology>
    </subcellularLocation>
</comment>
<dbReference type="Gene3D" id="1.10.287.1260">
    <property type="match status" value="1"/>
</dbReference>
<dbReference type="SUPFAM" id="SSF50182">
    <property type="entry name" value="Sm-like ribonucleoproteins"/>
    <property type="match status" value="1"/>
</dbReference>
<evidence type="ECO:0000313" key="11">
    <source>
        <dbReference type="EMBL" id="AOX00518.1"/>
    </source>
</evidence>
<dbReference type="PANTHER" id="PTHR30347:SF1">
    <property type="entry name" value="MECHANOSENSITIVE CHANNEL MSCK"/>
    <property type="match status" value="1"/>
</dbReference>
<keyword evidence="4 9" id="KW-0812">Transmembrane</keyword>
<feature type="coiled-coil region" evidence="7">
    <location>
        <begin position="433"/>
        <end position="460"/>
    </location>
</feature>
<dbReference type="Gene3D" id="2.60.120.10">
    <property type="entry name" value="Jelly Rolls"/>
    <property type="match status" value="1"/>
</dbReference>
<dbReference type="InterPro" id="IPR018488">
    <property type="entry name" value="cNMP-bd_CS"/>
</dbReference>
<dbReference type="Pfam" id="PF00027">
    <property type="entry name" value="cNMP_binding"/>
    <property type="match status" value="1"/>
</dbReference>
<proteinExistence type="inferred from homology"/>
<dbReference type="InterPro" id="IPR010920">
    <property type="entry name" value="LSM_dom_sf"/>
</dbReference>
<dbReference type="KEGG" id="mpro:BJP34_14600"/>
<feature type="domain" description="Cyclic nucleotide-binding" evidence="10">
    <location>
        <begin position="340"/>
        <end position="457"/>
    </location>
</feature>
<feature type="transmembrane region" description="Helical" evidence="9">
    <location>
        <begin position="74"/>
        <end position="93"/>
    </location>
</feature>
<keyword evidence="7" id="KW-0175">Coiled coil</keyword>
<feature type="transmembrane region" description="Helical" evidence="9">
    <location>
        <begin position="30"/>
        <end position="53"/>
    </location>
</feature>
<dbReference type="RefSeq" id="WP_070392975.1">
    <property type="nucleotide sequence ID" value="NZ_CP017599.1"/>
</dbReference>
<dbReference type="STRING" id="1458985.BJP34_14600"/>
<dbReference type="PROSITE" id="PS50042">
    <property type="entry name" value="CNMP_BINDING_3"/>
    <property type="match status" value="1"/>
</dbReference>
<dbReference type="InterPro" id="IPR018490">
    <property type="entry name" value="cNMP-bd_dom_sf"/>
</dbReference>